<evidence type="ECO:0000259" key="1">
    <source>
        <dbReference type="Pfam" id="PF13556"/>
    </source>
</evidence>
<evidence type="ECO:0000313" key="2">
    <source>
        <dbReference type="EMBL" id="SDP25051.1"/>
    </source>
</evidence>
<keyword evidence="3" id="KW-1185">Reference proteome</keyword>
<reference evidence="3" key="1">
    <citation type="submission" date="2016-10" db="EMBL/GenBank/DDBJ databases">
        <authorList>
            <person name="Varghese N."/>
            <person name="Submissions S."/>
        </authorList>
    </citation>
    <scope>NUCLEOTIDE SEQUENCE [LARGE SCALE GENOMIC DNA]</scope>
    <source>
        <strain evidence="3">CGMCC 1.3703</strain>
    </source>
</reference>
<protein>
    <submittedName>
        <fullName evidence="2">PucR C-terminal helix-turn-helix domain-containing protein</fullName>
    </submittedName>
</protein>
<dbReference type="Pfam" id="PF13556">
    <property type="entry name" value="HTH_30"/>
    <property type="match status" value="1"/>
</dbReference>
<accession>A0A1H0R6C8</accession>
<sequence>MSVVDQLKRLYPSITINKLGFDNHTEYKWFQTENAEIVGIKKDELDQQSSELLSIFLKPLSSEESTMTEREKRWSSFLYKNEKTQDMVWPVSFRFVLFSIEDAEAEKDIVKEALQSLFPQEMPLLWTSDREGFIIEEISSKDQEIMEFEGMTDVLSSDFYTDIHLFISEFTSTQEDASKILKWAQHGARIAKEHKLGSIITYMDIIPYLYIDALPEEEWEHIRRSIFKDIEKDKELLQTIRIFLESGSNTSLAAKKLYMHRNSLQYRVDKFVEKTGLDIKQFQGAVITYLALLHMEY</sequence>
<dbReference type="InterPro" id="IPR042070">
    <property type="entry name" value="PucR_C-HTH_sf"/>
</dbReference>
<dbReference type="Proteomes" id="UP000198860">
    <property type="component" value="Unassembled WGS sequence"/>
</dbReference>
<dbReference type="PANTHER" id="PTHR33744">
    <property type="entry name" value="CARBOHYDRATE DIACID REGULATOR"/>
    <property type="match status" value="1"/>
</dbReference>
<dbReference type="InterPro" id="IPR025736">
    <property type="entry name" value="PucR_C-HTH_dom"/>
</dbReference>
<dbReference type="STRING" id="240303.SAMN05421677_11489"/>
<feature type="domain" description="PucR C-terminal helix-turn-helix" evidence="1">
    <location>
        <begin position="236"/>
        <end position="293"/>
    </location>
</feature>
<dbReference type="AlphaFoldDB" id="A0A1H0R6C8"/>
<dbReference type="Gene3D" id="1.10.10.2840">
    <property type="entry name" value="PucR C-terminal helix-turn-helix domain"/>
    <property type="match status" value="1"/>
</dbReference>
<dbReference type="RefSeq" id="WP_089653224.1">
    <property type="nucleotide sequence ID" value="NZ_FNIZ01000014.1"/>
</dbReference>
<proteinExistence type="predicted"/>
<dbReference type="EMBL" id="FNIZ01000014">
    <property type="protein sequence ID" value="SDP25051.1"/>
    <property type="molecule type" value="Genomic_DNA"/>
</dbReference>
<dbReference type="PANTHER" id="PTHR33744:SF15">
    <property type="entry name" value="CARBOHYDRATE DIACID REGULATOR"/>
    <property type="match status" value="1"/>
</dbReference>
<gene>
    <name evidence="2" type="ORF">SAMN05421677_11489</name>
</gene>
<evidence type="ECO:0000313" key="3">
    <source>
        <dbReference type="Proteomes" id="UP000198860"/>
    </source>
</evidence>
<name>A0A1H0R6C8_HALAD</name>
<dbReference type="OrthoDB" id="9792148at2"/>
<dbReference type="InterPro" id="IPR051448">
    <property type="entry name" value="CdaR-like_regulators"/>
</dbReference>
<organism evidence="2 3">
    <name type="scientific">Halobacillus aidingensis</name>
    <dbReference type="NCBI Taxonomy" id="240303"/>
    <lineage>
        <taxon>Bacteria</taxon>
        <taxon>Bacillati</taxon>
        <taxon>Bacillota</taxon>
        <taxon>Bacilli</taxon>
        <taxon>Bacillales</taxon>
        <taxon>Bacillaceae</taxon>
        <taxon>Halobacillus</taxon>
    </lineage>
</organism>